<reference evidence="7" key="1">
    <citation type="submission" date="2016-10" db="EMBL/GenBank/DDBJ databases">
        <authorList>
            <person name="Varghese N."/>
            <person name="Submissions S."/>
        </authorList>
    </citation>
    <scope>NUCLEOTIDE SEQUENCE [LARGE SCALE GENOMIC DNA]</scope>
    <source>
        <strain evidence="7">DSM 21368</strain>
    </source>
</reference>
<evidence type="ECO:0000259" key="5">
    <source>
        <dbReference type="PROSITE" id="PS50977"/>
    </source>
</evidence>
<dbReference type="InterPro" id="IPR001647">
    <property type="entry name" value="HTH_TetR"/>
</dbReference>
<feature type="DNA-binding region" description="H-T-H motif" evidence="4">
    <location>
        <begin position="38"/>
        <end position="57"/>
    </location>
</feature>
<keyword evidence="7" id="KW-1185">Reference proteome</keyword>
<evidence type="ECO:0000256" key="3">
    <source>
        <dbReference type="ARBA" id="ARBA00023163"/>
    </source>
</evidence>
<keyword evidence="1" id="KW-0805">Transcription regulation</keyword>
<evidence type="ECO:0000256" key="4">
    <source>
        <dbReference type="PROSITE-ProRule" id="PRU00335"/>
    </source>
</evidence>
<evidence type="ECO:0000313" key="7">
    <source>
        <dbReference type="Proteomes" id="UP000199220"/>
    </source>
</evidence>
<evidence type="ECO:0000256" key="1">
    <source>
        <dbReference type="ARBA" id="ARBA00023015"/>
    </source>
</evidence>
<evidence type="ECO:0000256" key="2">
    <source>
        <dbReference type="ARBA" id="ARBA00023125"/>
    </source>
</evidence>
<dbReference type="EMBL" id="FNTX01000001">
    <property type="protein sequence ID" value="SED81868.1"/>
    <property type="molecule type" value="Genomic_DNA"/>
</dbReference>
<dbReference type="GO" id="GO:0003700">
    <property type="term" value="F:DNA-binding transcription factor activity"/>
    <property type="evidence" value="ECO:0007669"/>
    <property type="project" value="TreeGrafter"/>
</dbReference>
<dbReference type="PROSITE" id="PS01081">
    <property type="entry name" value="HTH_TETR_1"/>
    <property type="match status" value="1"/>
</dbReference>
<dbReference type="PROSITE" id="PS50977">
    <property type="entry name" value="HTH_TETR_2"/>
    <property type="match status" value="1"/>
</dbReference>
<name>A0A1H5DSP7_9MICO</name>
<organism evidence="6 7">
    <name type="scientific">Ruania alba</name>
    <dbReference type="NCBI Taxonomy" id="648782"/>
    <lineage>
        <taxon>Bacteria</taxon>
        <taxon>Bacillati</taxon>
        <taxon>Actinomycetota</taxon>
        <taxon>Actinomycetes</taxon>
        <taxon>Micrococcales</taxon>
        <taxon>Ruaniaceae</taxon>
        <taxon>Ruania</taxon>
    </lineage>
</organism>
<dbReference type="PANTHER" id="PTHR30055">
    <property type="entry name" value="HTH-TYPE TRANSCRIPTIONAL REGULATOR RUTR"/>
    <property type="match status" value="1"/>
</dbReference>
<dbReference type="InterPro" id="IPR023772">
    <property type="entry name" value="DNA-bd_HTH_TetR-type_CS"/>
</dbReference>
<evidence type="ECO:0000313" key="6">
    <source>
        <dbReference type="EMBL" id="SED81868.1"/>
    </source>
</evidence>
<dbReference type="AlphaFoldDB" id="A0A1H5DSP7"/>
<dbReference type="Proteomes" id="UP000199220">
    <property type="component" value="Unassembled WGS sequence"/>
</dbReference>
<sequence>MMPPDTEGLRERKRAETRARFARTAFELASERGLDGFTVDELAEATDVARRTFFNHFTSKEEAVSHVVAMKVHETLASLVRPGATPGAREPVGRSGLLSTIAQITRALLAPDVISLFRRFGDLAVAHPALVPLARQVEEDARQHAAAMLARPEFGALDPLLARLVPGVVVSAVAAVIQREIAVTEIDGPIEGALSTDALVEQILTFLTHGIAA</sequence>
<dbReference type="RefSeq" id="WP_089771771.1">
    <property type="nucleotide sequence ID" value="NZ_FNTX01000001.1"/>
</dbReference>
<dbReference type="InterPro" id="IPR009057">
    <property type="entry name" value="Homeodomain-like_sf"/>
</dbReference>
<dbReference type="Gene3D" id="1.10.357.10">
    <property type="entry name" value="Tetracycline Repressor, domain 2"/>
    <property type="match status" value="1"/>
</dbReference>
<feature type="domain" description="HTH tetR-type" evidence="5">
    <location>
        <begin position="15"/>
        <end position="75"/>
    </location>
</feature>
<dbReference type="PANTHER" id="PTHR30055:SF238">
    <property type="entry name" value="MYCOFACTOCIN BIOSYNTHESIS TRANSCRIPTIONAL REGULATOR MFTR-RELATED"/>
    <property type="match status" value="1"/>
</dbReference>
<dbReference type="Pfam" id="PF00440">
    <property type="entry name" value="TetR_N"/>
    <property type="match status" value="1"/>
</dbReference>
<dbReference type="STRING" id="648782.SAMN04488554_0780"/>
<gene>
    <name evidence="6" type="ORF">SAMN04488554_0780</name>
</gene>
<accession>A0A1H5DSP7</accession>
<keyword evidence="2 4" id="KW-0238">DNA-binding</keyword>
<keyword evidence="3" id="KW-0804">Transcription</keyword>
<dbReference type="OrthoDB" id="956698at2"/>
<proteinExistence type="predicted"/>
<dbReference type="GO" id="GO:0000976">
    <property type="term" value="F:transcription cis-regulatory region binding"/>
    <property type="evidence" value="ECO:0007669"/>
    <property type="project" value="TreeGrafter"/>
</dbReference>
<dbReference type="InterPro" id="IPR050109">
    <property type="entry name" value="HTH-type_TetR-like_transc_reg"/>
</dbReference>
<protein>
    <submittedName>
        <fullName evidence="6">DNA-binding transcriptional regulator, AcrR family</fullName>
    </submittedName>
</protein>
<dbReference type="SUPFAM" id="SSF46689">
    <property type="entry name" value="Homeodomain-like"/>
    <property type="match status" value="1"/>
</dbReference>